<keyword evidence="5" id="KW-1185">Reference proteome</keyword>
<dbReference type="OrthoDB" id="167809at2759"/>
<dbReference type="SUPFAM" id="SSF52499">
    <property type="entry name" value="Isochorismatase-like hydrolases"/>
    <property type="match status" value="1"/>
</dbReference>
<dbReference type="GO" id="GO:0016787">
    <property type="term" value="F:hydrolase activity"/>
    <property type="evidence" value="ECO:0007669"/>
    <property type="project" value="UniProtKB-KW"/>
</dbReference>
<evidence type="ECO:0000259" key="3">
    <source>
        <dbReference type="Pfam" id="PF00857"/>
    </source>
</evidence>
<sequence>MSKTAVLLIDPYNDFLHLDGKLYNRLAESLKDSDTITHLSEVVMVARTLHIPIFYCMHQQTNAHTFQGWNYLSDSQKVLQSQMVFEEGSFGAGYYEGLQPDFDAGDVAVSKHWNSSSFANTDLDYQLRKRGISKLVFAGLVANTCIESTARYAYELGYEITMLSDATAGFSIEAKSAATDLIWPLFTNRICSTAEWANLVEDGPGGE</sequence>
<proteinExistence type="inferred from homology"/>
<evidence type="ECO:0000256" key="2">
    <source>
        <dbReference type="ARBA" id="ARBA00022801"/>
    </source>
</evidence>
<evidence type="ECO:0000313" key="4">
    <source>
        <dbReference type="EMBL" id="TRX94753.1"/>
    </source>
</evidence>
<dbReference type="Proteomes" id="UP000319160">
    <property type="component" value="Unassembled WGS sequence"/>
</dbReference>
<dbReference type="InterPro" id="IPR050272">
    <property type="entry name" value="Isochorismatase-like_hydrls"/>
</dbReference>
<keyword evidence="2" id="KW-0378">Hydrolase</keyword>
<dbReference type="InterPro" id="IPR000868">
    <property type="entry name" value="Isochorismatase-like_dom"/>
</dbReference>
<organism evidence="4 5">
    <name type="scientific">Xylaria flabelliformis</name>
    <dbReference type="NCBI Taxonomy" id="2512241"/>
    <lineage>
        <taxon>Eukaryota</taxon>
        <taxon>Fungi</taxon>
        <taxon>Dikarya</taxon>
        <taxon>Ascomycota</taxon>
        <taxon>Pezizomycotina</taxon>
        <taxon>Sordariomycetes</taxon>
        <taxon>Xylariomycetidae</taxon>
        <taxon>Xylariales</taxon>
        <taxon>Xylariaceae</taxon>
        <taxon>Xylaria</taxon>
    </lineage>
</organism>
<comment type="caution">
    <text evidence="4">The sequence shown here is derived from an EMBL/GenBank/DDBJ whole genome shotgun (WGS) entry which is preliminary data.</text>
</comment>
<protein>
    <recommendedName>
        <fullName evidence="3">Isochorismatase-like domain-containing protein</fullName>
    </recommendedName>
</protein>
<dbReference type="CDD" id="cd00431">
    <property type="entry name" value="cysteine_hydrolases"/>
    <property type="match status" value="1"/>
</dbReference>
<accession>A0A553I3I4</accession>
<feature type="domain" description="Isochorismatase-like" evidence="3">
    <location>
        <begin position="4"/>
        <end position="186"/>
    </location>
</feature>
<comment type="similarity">
    <text evidence="1">Belongs to the isochorismatase family.</text>
</comment>
<name>A0A553I3I4_9PEZI</name>
<evidence type="ECO:0000313" key="5">
    <source>
        <dbReference type="Proteomes" id="UP000319160"/>
    </source>
</evidence>
<dbReference type="Pfam" id="PF00857">
    <property type="entry name" value="Isochorismatase"/>
    <property type="match status" value="1"/>
</dbReference>
<dbReference type="InterPro" id="IPR036380">
    <property type="entry name" value="Isochorismatase-like_sf"/>
</dbReference>
<dbReference type="EMBL" id="VFLP01000019">
    <property type="protein sequence ID" value="TRX94753.1"/>
    <property type="molecule type" value="Genomic_DNA"/>
</dbReference>
<dbReference type="AlphaFoldDB" id="A0A553I3I4"/>
<reference evidence="5" key="1">
    <citation type="submission" date="2019-06" db="EMBL/GenBank/DDBJ databases">
        <title>Draft genome sequence of the griseofulvin-producing fungus Xylaria cubensis strain G536.</title>
        <authorList>
            <person name="Mead M.E."/>
            <person name="Raja H.A."/>
            <person name="Steenwyk J.L."/>
            <person name="Knowles S.L."/>
            <person name="Oberlies N.H."/>
            <person name="Rokas A."/>
        </authorList>
    </citation>
    <scope>NUCLEOTIDE SEQUENCE [LARGE SCALE GENOMIC DNA]</scope>
    <source>
        <strain evidence="5">G536</strain>
    </source>
</reference>
<gene>
    <name evidence="4" type="ORF">FHL15_004214</name>
</gene>
<dbReference type="Gene3D" id="3.40.50.850">
    <property type="entry name" value="Isochorismatase-like"/>
    <property type="match status" value="1"/>
</dbReference>
<evidence type="ECO:0000256" key="1">
    <source>
        <dbReference type="ARBA" id="ARBA00006336"/>
    </source>
</evidence>
<dbReference type="STRING" id="2512241.A0A553I3I4"/>
<dbReference type="PANTHER" id="PTHR43540">
    <property type="entry name" value="PEROXYUREIDOACRYLATE/UREIDOACRYLATE AMIDOHYDROLASE-RELATED"/>
    <property type="match status" value="1"/>
</dbReference>
<dbReference type="PANTHER" id="PTHR43540:SF16">
    <property type="entry name" value="ISOCHORISMATASE-LIKE DOMAIN-CONTAINING PROTEIN"/>
    <property type="match status" value="1"/>
</dbReference>